<keyword evidence="7 12" id="KW-0663">Pyridoxal phosphate</keyword>
<dbReference type="UniPathway" id="UPA00135">
    <property type="reaction ID" value="UER00197"/>
</dbReference>
<dbReference type="AlphaFoldDB" id="A0A1M6PU43"/>
<keyword evidence="4 12" id="KW-0032">Aminotransferase</keyword>
<evidence type="ECO:0000259" key="14">
    <source>
        <dbReference type="Pfam" id="PF00266"/>
    </source>
</evidence>
<accession>A0A1M6PU43</accession>
<dbReference type="HAMAP" id="MF_00160">
    <property type="entry name" value="SerC_aminotrans_5"/>
    <property type="match status" value="1"/>
</dbReference>
<keyword evidence="9 12" id="KW-0718">Serine biosynthesis</keyword>
<dbReference type="GO" id="GO:0008615">
    <property type="term" value="P:pyridoxine biosynthetic process"/>
    <property type="evidence" value="ECO:0007669"/>
    <property type="project" value="UniProtKB-UniRule"/>
</dbReference>
<dbReference type="PANTHER" id="PTHR43247">
    <property type="entry name" value="PHOSPHOSERINE AMINOTRANSFERASE"/>
    <property type="match status" value="1"/>
</dbReference>
<gene>
    <name evidence="12" type="primary">serC</name>
    <name evidence="15" type="ORF">SAMN04488087_0325</name>
</gene>
<dbReference type="InterPro" id="IPR015422">
    <property type="entry name" value="PyrdxlP-dep_Trfase_small"/>
</dbReference>
<dbReference type="UniPathway" id="UPA00244">
    <property type="reaction ID" value="UER00311"/>
</dbReference>
<comment type="similarity">
    <text evidence="3 12">Belongs to the class-V pyridoxal-phosphate-dependent aminotransferase family. SerC subfamily.</text>
</comment>
<keyword evidence="8 12" id="KW-0664">Pyridoxine biosynthesis</keyword>
<reference evidence="16" key="1">
    <citation type="submission" date="2016-11" db="EMBL/GenBank/DDBJ databases">
        <authorList>
            <person name="Varghese N."/>
            <person name="Submissions S."/>
        </authorList>
    </citation>
    <scope>NUCLEOTIDE SEQUENCE [LARGE SCALE GENOMIC DNA]</scope>
    <source>
        <strain evidence="16">DSM 22212</strain>
    </source>
</reference>
<evidence type="ECO:0000256" key="6">
    <source>
        <dbReference type="ARBA" id="ARBA00022679"/>
    </source>
</evidence>
<dbReference type="InterPro" id="IPR015424">
    <property type="entry name" value="PyrdxlP-dep_Trfase"/>
</dbReference>
<dbReference type="SUPFAM" id="SSF53383">
    <property type="entry name" value="PLP-dependent transferases"/>
    <property type="match status" value="1"/>
</dbReference>
<keyword evidence="6 12" id="KW-0808">Transferase</keyword>
<dbReference type="GO" id="GO:0005737">
    <property type="term" value="C:cytoplasm"/>
    <property type="evidence" value="ECO:0007669"/>
    <property type="project" value="UniProtKB-SubCell"/>
</dbReference>
<evidence type="ECO:0000256" key="12">
    <source>
        <dbReference type="HAMAP-Rule" id="MF_00160"/>
    </source>
</evidence>
<evidence type="ECO:0000256" key="8">
    <source>
        <dbReference type="ARBA" id="ARBA00023096"/>
    </source>
</evidence>
<feature type="binding site" evidence="12">
    <location>
        <position position="117"/>
    </location>
    <ligand>
        <name>pyridoxal 5'-phosphate</name>
        <dbReference type="ChEBI" id="CHEBI:597326"/>
    </ligand>
</feature>
<dbReference type="PIRSF" id="PIRSF000525">
    <property type="entry name" value="SerC"/>
    <property type="match status" value="1"/>
</dbReference>
<organism evidence="15 16">
    <name type="scientific">Rhodothermus profundi</name>
    <dbReference type="NCBI Taxonomy" id="633813"/>
    <lineage>
        <taxon>Bacteria</taxon>
        <taxon>Pseudomonadati</taxon>
        <taxon>Rhodothermota</taxon>
        <taxon>Rhodothermia</taxon>
        <taxon>Rhodothermales</taxon>
        <taxon>Rhodothermaceae</taxon>
        <taxon>Rhodothermus</taxon>
    </lineage>
</organism>
<keyword evidence="16" id="KW-1185">Reference proteome</keyword>
<dbReference type="Proteomes" id="UP000185812">
    <property type="component" value="Unassembled WGS sequence"/>
</dbReference>
<comment type="catalytic activity">
    <reaction evidence="11 12 13">
        <text>O-phospho-L-serine + 2-oxoglutarate = 3-phosphooxypyruvate + L-glutamate</text>
        <dbReference type="Rhea" id="RHEA:14329"/>
        <dbReference type="ChEBI" id="CHEBI:16810"/>
        <dbReference type="ChEBI" id="CHEBI:18110"/>
        <dbReference type="ChEBI" id="CHEBI:29985"/>
        <dbReference type="ChEBI" id="CHEBI:57524"/>
        <dbReference type="EC" id="2.6.1.52"/>
    </reaction>
</comment>
<dbReference type="GO" id="GO:0030170">
    <property type="term" value="F:pyridoxal phosphate binding"/>
    <property type="evidence" value="ECO:0007669"/>
    <property type="project" value="UniProtKB-UniRule"/>
</dbReference>
<dbReference type="InterPro" id="IPR020578">
    <property type="entry name" value="Aminotrans_V_PyrdxlP_BS"/>
</dbReference>
<evidence type="ECO:0000256" key="1">
    <source>
        <dbReference type="ARBA" id="ARBA00004915"/>
    </source>
</evidence>
<dbReference type="GO" id="GO:0004648">
    <property type="term" value="F:O-phospho-L-serine:2-oxoglutarate aminotransferase activity"/>
    <property type="evidence" value="ECO:0007669"/>
    <property type="project" value="UniProtKB-UniRule"/>
</dbReference>
<dbReference type="PROSITE" id="PS00595">
    <property type="entry name" value="AA_TRANSFER_CLASS_5"/>
    <property type="match status" value="1"/>
</dbReference>
<dbReference type="Pfam" id="PF00266">
    <property type="entry name" value="Aminotran_5"/>
    <property type="match status" value="1"/>
</dbReference>
<feature type="binding site" evidence="12">
    <location>
        <position position="209"/>
    </location>
    <ligand>
        <name>pyridoxal 5'-phosphate</name>
        <dbReference type="ChEBI" id="CHEBI:597326"/>
    </ligand>
</feature>
<dbReference type="InterPro" id="IPR015421">
    <property type="entry name" value="PyrdxlP-dep_Trfase_major"/>
</dbReference>
<evidence type="ECO:0000256" key="9">
    <source>
        <dbReference type="ARBA" id="ARBA00023299"/>
    </source>
</evidence>
<dbReference type="STRING" id="633813.SAMN04488087_0325"/>
<comment type="pathway">
    <text evidence="1 12">Cofactor biosynthesis; pyridoxine 5'-phosphate biosynthesis; pyridoxine 5'-phosphate from D-erythrose 4-phosphate: step 3/5.</text>
</comment>
<evidence type="ECO:0000256" key="3">
    <source>
        <dbReference type="ARBA" id="ARBA00006904"/>
    </source>
</evidence>
<comment type="caution">
    <text evidence="12">Lacks conserved residue(s) required for the propagation of feature annotation.</text>
</comment>
<dbReference type="NCBIfam" id="TIGR01364">
    <property type="entry name" value="serC_1"/>
    <property type="match status" value="1"/>
</dbReference>
<evidence type="ECO:0000256" key="10">
    <source>
        <dbReference type="ARBA" id="ARBA00047630"/>
    </source>
</evidence>
<evidence type="ECO:0000256" key="4">
    <source>
        <dbReference type="ARBA" id="ARBA00022576"/>
    </source>
</evidence>
<evidence type="ECO:0000256" key="7">
    <source>
        <dbReference type="ARBA" id="ARBA00022898"/>
    </source>
</evidence>
<dbReference type="InterPro" id="IPR022278">
    <property type="entry name" value="Pser_aminoTfrase"/>
</dbReference>
<feature type="binding site" evidence="12">
    <location>
        <position position="186"/>
    </location>
    <ligand>
        <name>pyridoxal 5'-phosphate</name>
        <dbReference type="ChEBI" id="CHEBI:597326"/>
    </ligand>
</feature>
<dbReference type="PANTHER" id="PTHR43247:SF1">
    <property type="entry name" value="PHOSPHOSERINE AMINOTRANSFERASE"/>
    <property type="match status" value="1"/>
</dbReference>
<feature type="binding site" evidence="12">
    <location>
        <begin position="91"/>
        <end position="92"/>
    </location>
    <ligand>
        <name>pyridoxal 5'-phosphate</name>
        <dbReference type="ChEBI" id="CHEBI:597326"/>
    </ligand>
</feature>
<evidence type="ECO:0000256" key="13">
    <source>
        <dbReference type="RuleBase" id="RU004505"/>
    </source>
</evidence>
<comment type="function">
    <text evidence="12">Catalyzes the reversible conversion of 3-phosphohydroxypyruvate to phosphoserine and of 3-hydroxy-2-oxo-4-phosphonooxybutanoate to phosphohydroxythreonine.</text>
</comment>
<protein>
    <recommendedName>
        <fullName evidence="12">Phosphoserine aminotransferase</fullName>
        <ecNumber evidence="12">2.6.1.52</ecNumber>
    </recommendedName>
    <alternativeName>
        <fullName evidence="12">Phosphohydroxythreonine aminotransferase</fullName>
        <shortName evidence="12">PSAT</shortName>
    </alternativeName>
</protein>
<dbReference type="EMBL" id="FRAU01000001">
    <property type="protein sequence ID" value="SHK11431.1"/>
    <property type="molecule type" value="Genomic_DNA"/>
</dbReference>
<feature type="binding site" evidence="12">
    <location>
        <position position="167"/>
    </location>
    <ligand>
        <name>pyridoxal 5'-phosphate</name>
        <dbReference type="ChEBI" id="CHEBI:597326"/>
    </ligand>
</feature>
<keyword evidence="5 12" id="KW-0028">Amino-acid biosynthesis</keyword>
<comment type="cofactor">
    <cofactor evidence="12">
        <name>pyridoxal 5'-phosphate</name>
        <dbReference type="ChEBI" id="CHEBI:597326"/>
    </cofactor>
    <text evidence="12">Binds 1 pyridoxal phosphate per subunit.</text>
</comment>
<dbReference type="EC" id="2.6.1.52" evidence="12"/>
<proteinExistence type="inferred from homology"/>
<name>A0A1M6PU43_9BACT</name>
<dbReference type="NCBIfam" id="NF003764">
    <property type="entry name" value="PRK05355.1"/>
    <property type="match status" value="1"/>
</dbReference>
<dbReference type="FunFam" id="3.90.1150.10:FF:000006">
    <property type="entry name" value="Phosphoserine aminotransferase"/>
    <property type="match status" value="1"/>
</dbReference>
<sequence length="372" mass="41491">MTQPTALQTPVFRTASGRVYNFSAGPAALPESVLLEVKEELPIYRNLGTSVLEISHRSPEYAAIDASAKTLLRKLLGLGEEWHVLFLQGGASLQFHQVPLNFLPKDGSADYLITGSWAKKAYKEAKFLGNARVAASSEDRNFSYIPDPSTWEVDPRAAYLHFTSNNTIYGTQFQTEPEVEVPLVCDASSDFLSRRITPERYGLIYAGAQKNVGPAGVTVVLIREDFLQRRNQPLPTMLDYGTHVGKIFNTPPVFAVYLVEKVLRWLEGLGGLPAMEAINNRKAQLLYERIDRSDFYRGTAEPGSRSKMNVTFRLPSEELEQRFVEEAKQAGLIGLKGHRSVGGLRASIYNACPIEAVEALISFMDYFEQRYG</sequence>
<comment type="subcellular location">
    <subcellularLocation>
        <location evidence="12">Cytoplasm</location>
    </subcellularLocation>
</comment>
<evidence type="ECO:0000256" key="2">
    <source>
        <dbReference type="ARBA" id="ARBA00005099"/>
    </source>
</evidence>
<dbReference type="InterPro" id="IPR000192">
    <property type="entry name" value="Aminotrans_V_dom"/>
</dbReference>
<feature type="binding site" evidence="12">
    <location>
        <position position="57"/>
    </location>
    <ligand>
        <name>L-glutamate</name>
        <dbReference type="ChEBI" id="CHEBI:29985"/>
    </ligand>
</feature>
<dbReference type="Gene3D" id="3.90.1150.10">
    <property type="entry name" value="Aspartate Aminotransferase, domain 1"/>
    <property type="match status" value="1"/>
</dbReference>
<feature type="binding site" evidence="12">
    <location>
        <begin position="249"/>
        <end position="250"/>
    </location>
    <ligand>
        <name>pyridoxal 5'-phosphate</name>
        <dbReference type="ChEBI" id="CHEBI:597326"/>
    </ligand>
</feature>
<feature type="modified residue" description="N6-(pyridoxal phosphate)lysine" evidence="12">
    <location>
        <position position="210"/>
    </location>
</feature>
<comment type="subunit">
    <text evidence="12">Homodimer.</text>
</comment>
<evidence type="ECO:0000256" key="11">
    <source>
        <dbReference type="ARBA" id="ARBA00049007"/>
    </source>
</evidence>
<dbReference type="Gene3D" id="3.40.640.10">
    <property type="entry name" value="Type I PLP-dependent aspartate aminotransferase-like (Major domain)"/>
    <property type="match status" value="1"/>
</dbReference>
<evidence type="ECO:0000256" key="5">
    <source>
        <dbReference type="ARBA" id="ARBA00022605"/>
    </source>
</evidence>
<comment type="catalytic activity">
    <reaction evidence="10 12">
        <text>4-(phosphooxy)-L-threonine + 2-oxoglutarate = (R)-3-hydroxy-2-oxo-4-phosphooxybutanoate + L-glutamate</text>
        <dbReference type="Rhea" id="RHEA:16573"/>
        <dbReference type="ChEBI" id="CHEBI:16810"/>
        <dbReference type="ChEBI" id="CHEBI:29985"/>
        <dbReference type="ChEBI" id="CHEBI:58452"/>
        <dbReference type="ChEBI" id="CHEBI:58538"/>
        <dbReference type="EC" id="2.6.1.52"/>
    </reaction>
</comment>
<dbReference type="OrthoDB" id="9809412at2"/>
<feature type="domain" description="Aminotransferase class V" evidence="14">
    <location>
        <begin position="19"/>
        <end position="360"/>
    </location>
</feature>
<dbReference type="RefSeq" id="WP_072714201.1">
    <property type="nucleotide sequence ID" value="NZ_FRAU01000001.1"/>
</dbReference>
<dbReference type="GO" id="GO:0006564">
    <property type="term" value="P:L-serine biosynthetic process"/>
    <property type="evidence" value="ECO:0007669"/>
    <property type="project" value="UniProtKB-UniRule"/>
</dbReference>
<dbReference type="FunFam" id="3.40.640.10:FF:000010">
    <property type="entry name" value="Phosphoserine aminotransferase"/>
    <property type="match status" value="1"/>
</dbReference>
<keyword evidence="12" id="KW-0963">Cytoplasm</keyword>
<evidence type="ECO:0000313" key="16">
    <source>
        <dbReference type="Proteomes" id="UP000185812"/>
    </source>
</evidence>
<evidence type="ECO:0000313" key="15">
    <source>
        <dbReference type="EMBL" id="SHK11431.1"/>
    </source>
</evidence>
<comment type="pathway">
    <text evidence="2 12 13">Amino-acid biosynthesis; L-serine biosynthesis; L-serine from 3-phospho-D-glycerate: step 2/3.</text>
</comment>